<keyword evidence="2" id="KW-1185">Reference proteome</keyword>
<dbReference type="SUPFAM" id="SSF55031">
    <property type="entry name" value="Bacterial exopeptidase dimerisation domain"/>
    <property type="match status" value="1"/>
</dbReference>
<name>A0ABQ4L096_SIMTE</name>
<gene>
    <name evidence="1" type="ORF">J6TS1_35670</name>
</gene>
<evidence type="ECO:0000313" key="1">
    <source>
        <dbReference type="EMBL" id="GIN97697.1"/>
    </source>
</evidence>
<comment type="caution">
    <text evidence="1">The sequence shown here is derived from an EMBL/GenBank/DDBJ whole genome shotgun (WGS) entry which is preliminary data.</text>
</comment>
<evidence type="ECO:0008006" key="3">
    <source>
        <dbReference type="Google" id="ProtNLM"/>
    </source>
</evidence>
<dbReference type="InterPro" id="IPR036264">
    <property type="entry name" value="Bact_exopeptidase_dim_dom"/>
</dbReference>
<dbReference type="Proteomes" id="UP000680670">
    <property type="component" value="Unassembled WGS sequence"/>
</dbReference>
<dbReference type="Gene3D" id="3.30.70.360">
    <property type="match status" value="1"/>
</dbReference>
<accession>A0ABQ4L096</accession>
<sequence length="53" mass="5718">MNNLQYIIAWNIDPNEKAVVSVTEFHGGTARNIIPDPVTLGSVVIAAILVKTL</sequence>
<dbReference type="EMBL" id="BORJ01000010">
    <property type="protein sequence ID" value="GIN97697.1"/>
    <property type="molecule type" value="Genomic_DNA"/>
</dbReference>
<organism evidence="1 2">
    <name type="scientific">Siminovitchia terrae</name>
    <name type="common">Bacillus terrae</name>
    <dbReference type="NCBI Taxonomy" id="1914933"/>
    <lineage>
        <taxon>Bacteria</taxon>
        <taxon>Bacillati</taxon>
        <taxon>Bacillota</taxon>
        <taxon>Bacilli</taxon>
        <taxon>Bacillales</taxon>
        <taxon>Bacillaceae</taxon>
        <taxon>Siminovitchia</taxon>
    </lineage>
</organism>
<reference evidence="1 2" key="1">
    <citation type="submission" date="2021-03" db="EMBL/GenBank/DDBJ databases">
        <title>Antimicrobial resistance genes in bacteria isolated from Japanese honey, and their potential for conferring macrolide and lincosamide resistance in the American foulbrood pathogen Paenibacillus larvae.</title>
        <authorList>
            <person name="Okamoto M."/>
            <person name="Kumagai M."/>
            <person name="Kanamori H."/>
            <person name="Takamatsu D."/>
        </authorList>
    </citation>
    <scope>NUCLEOTIDE SEQUENCE [LARGE SCALE GENOMIC DNA]</scope>
    <source>
        <strain evidence="1 2">J6TS1</strain>
    </source>
</reference>
<proteinExistence type="predicted"/>
<evidence type="ECO:0000313" key="2">
    <source>
        <dbReference type="Proteomes" id="UP000680670"/>
    </source>
</evidence>
<protein>
    <recommendedName>
        <fullName evidence="3">Peptidase M20 dimerisation domain-containing protein</fullName>
    </recommendedName>
</protein>